<dbReference type="Pfam" id="PF13517">
    <property type="entry name" value="FG-GAP_3"/>
    <property type="match status" value="1"/>
</dbReference>
<dbReference type="Gene3D" id="3.40.50.10610">
    <property type="entry name" value="ABC-type transport auxiliary lipoprotein component"/>
    <property type="match status" value="1"/>
</dbReference>
<evidence type="ECO:0000313" key="3">
    <source>
        <dbReference type="Proteomes" id="UP000070560"/>
    </source>
</evidence>
<protein>
    <recommendedName>
        <fullName evidence="4">VCBS repeat-containing protein</fullName>
    </recommendedName>
</protein>
<dbReference type="AlphaFoldDB" id="A0A7U4THA6"/>
<dbReference type="KEGG" id="daw:HS1_000825"/>
<evidence type="ECO:0008006" key="4">
    <source>
        <dbReference type="Google" id="ProtNLM"/>
    </source>
</evidence>
<dbReference type="EMBL" id="CP013015">
    <property type="protein sequence ID" value="AMM40629.1"/>
    <property type="molecule type" value="Genomic_DNA"/>
</dbReference>
<proteinExistence type="predicted"/>
<dbReference type="InterPro" id="IPR013517">
    <property type="entry name" value="FG-GAP"/>
</dbReference>
<reference evidence="2 3" key="1">
    <citation type="submission" date="2015-10" db="EMBL/GenBank/DDBJ databases">
        <title>Candidatus Desulfofervidus auxilii, a hydrogenotrophic sulfate-reducing bacterium involved in the thermophilic anaerobic oxidation of methane.</title>
        <authorList>
            <person name="Krukenberg V."/>
            <person name="Richter M."/>
            <person name="Wegener G."/>
        </authorList>
    </citation>
    <scope>NUCLEOTIDE SEQUENCE [LARGE SCALE GENOMIC DNA]</scope>
    <source>
        <strain evidence="2 3">HS1</strain>
    </source>
</reference>
<dbReference type="InterPro" id="IPR028994">
    <property type="entry name" value="Integrin_alpha_N"/>
</dbReference>
<evidence type="ECO:0000313" key="2">
    <source>
        <dbReference type="EMBL" id="AMM40629.1"/>
    </source>
</evidence>
<dbReference type="RefSeq" id="WP_066061328.1">
    <property type="nucleotide sequence ID" value="NZ_CP013015.1"/>
</dbReference>
<evidence type="ECO:0000256" key="1">
    <source>
        <dbReference type="ARBA" id="ARBA00022729"/>
    </source>
</evidence>
<keyword evidence="1" id="KW-0732">Signal</keyword>
<name>A0A7U4THA6_DESA2</name>
<gene>
    <name evidence="2" type="ORF">HS1_000825</name>
</gene>
<dbReference type="OrthoDB" id="5422153at2"/>
<keyword evidence="3" id="KW-1185">Reference proteome</keyword>
<sequence length="486" mass="55727">MKKIFSVGLILYFLFIFLTKIVEAEKKEVAIIPFFLNAPKEFNYLKDGIYDMFFIRLGNEKVEVIAKEKIQRVMVTLKINEMPTKTQVYQLGKRLKTDYVLYGSITITDQGASIALRLLNMAQNKTYSFSGSCAKEELLLELSTLATKINNSMLERGANETIAKPSLPPKIKVSPLPSTKIKLIKWYSYPLSFEAKGLTIGDINGDGHNELVLIDDNNIWIYHYVKGSLAILKKKEFPDNVFLVNIDSCDVDQDRKEELLITKMIKNLVTSEVYSWQDGKLKPLAKDIPWCLKVQTYPDEKKVILGQKDFYKGNLFRLIWDGEGFNIAEKIYSSPNIKIYDCALTNLTADNVQDLLCLDRQHYLRLISKNKEWKGHEYYDGLLVADLDKMSPLEVIVYKNYQEGQKGFYQGQFKLLSWDKMGMKVVWSSPKVIGYITDCCIGDFDNDGHKELVFMVVRTTLPVGKKTIVIAYDLSFPNTKLAKDVF</sequence>
<accession>A0A7U4THA6</accession>
<organism evidence="2 3">
    <name type="scientific">Desulfofervidus auxilii</name>
    <dbReference type="NCBI Taxonomy" id="1621989"/>
    <lineage>
        <taxon>Bacteria</taxon>
        <taxon>Pseudomonadati</taxon>
        <taxon>Thermodesulfobacteriota</taxon>
        <taxon>Candidatus Desulfofervidia</taxon>
        <taxon>Candidatus Desulfofervidales</taxon>
        <taxon>Candidatus Desulfofervidaceae</taxon>
        <taxon>Candidatus Desulfofervidus</taxon>
    </lineage>
</organism>
<dbReference type="SUPFAM" id="SSF69318">
    <property type="entry name" value="Integrin alpha N-terminal domain"/>
    <property type="match status" value="1"/>
</dbReference>
<dbReference type="Proteomes" id="UP000070560">
    <property type="component" value="Chromosome"/>
</dbReference>